<dbReference type="InterPro" id="IPR019533">
    <property type="entry name" value="Peptidase_S26"/>
</dbReference>
<evidence type="ECO:0000256" key="1">
    <source>
        <dbReference type="ARBA" id="ARBA00000677"/>
    </source>
</evidence>
<gene>
    <name evidence="10" type="ORF">GA0061103_0657</name>
</gene>
<comment type="catalytic activity">
    <reaction evidence="1 7">
        <text>Cleavage of hydrophobic, N-terminal signal or leader sequences from secreted and periplasmic proteins.</text>
        <dbReference type="EC" id="3.4.21.89"/>
    </reaction>
</comment>
<dbReference type="InterPro" id="IPR019758">
    <property type="entry name" value="Pept_S26A_signal_pept_1_CS"/>
</dbReference>
<comment type="subcellular location">
    <subcellularLocation>
        <location evidence="7">Membrane</location>
        <topology evidence="7">Single-pass type II membrane protein</topology>
    </subcellularLocation>
</comment>
<evidence type="ECO:0000313" key="11">
    <source>
        <dbReference type="Proteomes" id="UP000199101"/>
    </source>
</evidence>
<dbReference type="InterPro" id="IPR000223">
    <property type="entry name" value="Pept_S26A_signal_pept_1"/>
</dbReference>
<feature type="compositionally biased region" description="Basic and acidic residues" evidence="8">
    <location>
        <begin position="1"/>
        <end position="10"/>
    </location>
</feature>
<keyword evidence="11" id="KW-1185">Reference proteome</keyword>
<evidence type="ECO:0000256" key="8">
    <source>
        <dbReference type="SAM" id="MobiDB-lite"/>
    </source>
</evidence>
<dbReference type="GO" id="GO:0009003">
    <property type="term" value="F:signal peptidase activity"/>
    <property type="evidence" value="ECO:0007669"/>
    <property type="project" value="UniProtKB-EC"/>
</dbReference>
<dbReference type="InterPro" id="IPR036286">
    <property type="entry name" value="LexA/Signal_pep-like_sf"/>
</dbReference>
<dbReference type="OrthoDB" id="9815782at2"/>
<evidence type="ECO:0000256" key="5">
    <source>
        <dbReference type="ARBA" id="ARBA00022801"/>
    </source>
</evidence>
<evidence type="ECO:0000313" key="10">
    <source>
        <dbReference type="EMBL" id="SCB49671.1"/>
    </source>
</evidence>
<dbReference type="PANTHER" id="PTHR43390">
    <property type="entry name" value="SIGNAL PEPTIDASE I"/>
    <property type="match status" value="1"/>
</dbReference>
<proteinExistence type="inferred from homology"/>
<dbReference type="PROSITE" id="PS00760">
    <property type="entry name" value="SPASE_I_2"/>
    <property type="match status" value="1"/>
</dbReference>
<keyword evidence="7" id="KW-0645">Protease</keyword>
<feature type="active site" evidence="6">
    <location>
        <position position="56"/>
    </location>
</feature>
<reference evidence="11" key="1">
    <citation type="submission" date="2016-08" db="EMBL/GenBank/DDBJ databases">
        <authorList>
            <person name="Varghese N."/>
            <person name="Submissions Spin"/>
        </authorList>
    </citation>
    <scope>NUCLEOTIDE SEQUENCE [LARGE SCALE GENOMIC DNA]</scope>
    <source>
        <strain evidence="11">HAMBI 2975</strain>
    </source>
</reference>
<dbReference type="CDD" id="cd06530">
    <property type="entry name" value="S26_SPase_I"/>
    <property type="match status" value="1"/>
</dbReference>
<dbReference type="NCBIfam" id="TIGR02227">
    <property type="entry name" value="sigpep_I_bact"/>
    <property type="match status" value="1"/>
</dbReference>
<dbReference type="SUPFAM" id="SSF51306">
    <property type="entry name" value="LexA/Signal peptidase"/>
    <property type="match status" value="1"/>
</dbReference>
<evidence type="ECO:0000256" key="2">
    <source>
        <dbReference type="ARBA" id="ARBA00009370"/>
    </source>
</evidence>
<dbReference type="AlphaFoldDB" id="A0A1C3XBT2"/>
<evidence type="ECO:0000259" key="9">
    <source>
        <dbReference type="Pfam" id="PF10502"/>
    </source>
</evidence>
<dbReference type="EC" id="3.4.21.89" evidence="3 7"/>
<sequence length="266" mass="29670">MITSNRRSDRSNTGSGKKSSRDWSVGESIKIILQSLMIALIIRSVLFQPFTIPSGSLIPTLFVGDYVMVSKFSYGWSRFSVPFISDFLPAGRFWAATPNRGDVAVFKLPSDHSTDFIKRVIGLPGDHIQMRSGRLFINGVIVPREADGTFPVKDGSGRIFAAPRYVETLPNGVRHLVIEVDGDTGEYDNTPEFVVPPGQYFMMGDNRDNSDDSRIIGPVPFENFVGKAQAIFFSIGSDPSDTSTSALKFWEWPSAIRIERFFKFIH</sequence>
<dbReference type="GO" id="GO:0004252">
    <property type="term" value="F:serine-type endopeptidase activity"/>
    <property type="evidence" value="ECO:0007669"/>
    <property type="project" value="InterPro"/>
</dbReference>
<dbReference type="PRINTS" id="PR00727">
    <property type="entry name" value="LEADERPTASE"/>
</dbReference>
<feature type="domain" description="Peptidase S26" evidence="9">
    <location>
        <begin position="27"/>
        <end position="233"/>
    </location>
</feature>
<protein>
    <recommendedName>
        <fullName evidence="4 7">Signal peptidase I</fullName>
        <ecNumber evidence="3 7">3.4.21.89</ecNumber>
    </recommendedName>
</protein>
<dbReference type="Proteomes" id="UP000199101">
    <property type="component" value="Unassembled WGS sequence"/>
</dbReference>
<dbReference type="Pfam" id="PF10502">
    <property type="entry name" value="Peptidase_S26"/>
    <property type="match status" value="1"/>
</dbReference>
<evidence type="ECO:0000256" key="6">
    <source>
        <dbReference type="PIRSR" id="PIRSR600223-1"/>
    </source>
</evidence>
<keyword evidence="5 7" id="KW-0378">Hydrolase</keyword>
<dbReference type="PANTHER" id="PTHR43390:SF1">
    <property type="entry name" value="CHLOROPLAST PROCESSING PEPTIDASE"/>
    <property type="match status" value="1"/>
</dbReference>
<dbReference type="GO" id="GO:0016020">
    <property type="term" value="C:membrane"/>
    <property type="evidence" value="ECO:0007669"/>
    <property type="project" value="UniProtKB-SubCell"/>
</dbReference>
<dbReference type="Gene3D" id="2.10.109.10">
    <property type="entry name" value="Umud Fragment, subunit A"/>
    <property type="match status" value="1"/>
</dbReference>
<feature type="region of interest" description="Disordered" evidence="8">
    <location>
        <begin position="1"/>
        <end position="21"/>
    </location>
</feature>
<name>A0A1C3XBT2_9HYPH</name>
<dbReference type="GO" id="GO:0006465">
    <property type="term" value="P:signal peptide processing"/>
    <property type="evidence" value="ECO:0007669"/>
    <property type="project" value="InterPro"/>
</dbReference>
<feature type="active site" evidence="6">
    <location>
        <position position="118"/>
    </location>
</feature>
<dbReference type="STRING" id="410764.GA0061103_0657"/>
<evidence type="ECO:0000256" key="3">
    <source>
        <dbReference type="ARBA" id="ARBA00013208"/>
    </source>
</evidence>
<dbReference type="InterPro" id="IPR019757">
    <property type="entry name" value="Pept_S26A_signal_pept_1_Lys-AS"/>
</dbReference>
<evidence type="ECO:0000256" key="7">
    <source>
        <dbReference type="RuleBase" id="RU362042"/>
    </source>
</evidence>
<dbReference type="PROSITE" id="PS00761">
    <property type="entry name" value="SPASE_I_3"/>
    <property type="match status" value="1"/>
</dbReference>
<organism evidence="10 11">
    <name type="scientific">Rhizobium multihospitium</name>
    <dbReference type="NCBI Taxonomy" id="410764"/>
    <lineage>
        <taxon>Bacteria</taxon>
        <taxon>Pseudomonadati</taxon>
        <taxon>Pseudomonadota</taxon>
        <taxon>Alphaproteobacteria</taxon>
        <taxon>Hyphomicrobiales</taxon>
        <taxon>Rhizobiaceae</taxon>
        <taxon>Rhizobium/Agrobacterium group</taxon>
        <taxon>Rhizobium</taxon>
    </lineage>
</organism>
<dbReference type="EMBL" id="FMAG01000014">
    <property type="protein sequence ID" value="SCB49671.1"/>
    <property type="molecule type" value="Genomic_DNA"/>
</dbReference>
<accession>A0A1C3XBT2</accession>
<evidence type="ECO:0000256" key="4">
    <source>
        <dbReference type="ARBA" id="ARBA00019232"/>
    </source>
</evidence>
<comment type="similarity">
    <text evidence="2 7">Belongs to the peptidase S26 family.</text>
</comment>